<dbReference type="EMBL" id="JAJAGQ010000004">
    <property type="protein sequence ID" value="KAJ8565683.1"/>
    <property type="molecule type" value="Genomic_DNA"/>
</dbReference>
<keyword evidence="2" id="KW-1185">Reference proteome</keyword>
<evidence type="ECO:0000313" key="2">
    <source>
        <dbReference type="Proteomes" id="UP001152561"/>
    </source>
</evidence>
<organism evidence="1 2">
    <name type="scientific">Anisodus acutangulus</name>
    <dbReference type="NCBI Taxonomy" id="402998"/>
    <lineage>
        <taxon>Eukaryota</taxon>
        <taxon>Viridiplantae</taxon>
        <taxon>Streptophyta</taxon>
        <taxon>Embryophyta</taxon>
        <taxon>Tracheophyta</taxon>
        <taxon>Spermatophyta</taxon>
        <taxon>Magnoliopsida</taxon>
        <taxon>eudicotyledons</taxon>
        <taxon>Gunneridae</taxon>
        <taxon>Pentapetalae</taxon>
        <taxon>asterids</taxon>
        <taxon>lamiids</taxon>
        <taxon>Solanales</taxon>
        <taxon>Solanaceae</taxon>
        <taxon>Solanoideae</taxon>
        <taxon>Hyoscyameae</taxon>
        <taxon>Anisodus</taxon>
    </lineage>
</organism>
<name>A0A9Q1MQS3_9SOLA</name>
<proteinExistence type="predicted"/>
<sequence>MWGCFVRSRVISEILSGTAQLQLESPILLPQSICTRSRSSSLCALGVIVTCTMNLETPILVPLEEPLLG</sequence>
<dbReference type="Proteomes" id="UP001152561">
    <property type="component" value="Unassembled WGS sequence"/>
</dbReference>
<gene>
    <name evidence="1" type="ORF">K7X08_008259</name>
</gene>
<protein>
    <submittedName>
        <fullName evidence="1">Uncharacterized protein</fullName>
    </submittedName>
</protein>
<reference evidence="2" key="1">
    <citation type="journal article" date="2023" name="Proc. Natl. Acad. Sci. U.S.A.">
        <title>Genomic and structural basis for evolution of tropane alkaloid biosynthesis.</title>
        <authorList>
            <person name="Wanga Y.-J."/>
            <person name="Taina T."/>
            <person name="Yua J.-Y."/>
            <person name="Lia J."/>
            <person name="Xua B."/>
            <person name="Chenc J."/>
            <person name="D'Auriad J.C."/>
            <person name="Huanga J.-P."/>
            <person name="Huanga S.-X."/>
        </authorList>
    </citation>
    <scope>NUCLEOTIDE SEQUENCE [LARGE SCALE GENOMIC DNA]</scope>
    <source>
        <strain evidence="2">cv. KIB-2019</strain>
    </source>
</reference>
<evidence type="ECO:0000313" key="1">
    <source>
        <dbReference type="EMBL" id="KAJ8565683.1"/>
    </source>
</evidence>
<accession>A0A9Q1MQS3</accession>
<dbReference type="AlphaFoldDB" id="A0A9Q1MQS3"/>
<comment type="caution">
    <text evidence="1">The sequence shown here is derived from an EMBL/GenBank/DDBJ whole genome shotgun (WGS) entry which is preliminary data.</text>
</comment>